<evidence type="ECO:0000259" key="1">
    <source>
        <dbReference type="Pfam" id="PF00535"/>
    </source>
</evidence>
<evidence type="ECO:0000313" key="3">
    <source>
        <dbReference type="Proteomes" id="UP000178599"/>
    </source>
</evidence>
<evidence type="ECO:0000313" key="2">
    <source>
        <dbReference type="EMBL" id="OGZ02428.1"/>
    </source>
</evidence>
<dbReference type="SUPFAM" id="SSF53448">
    <property type="entry name" value="Nucleotide-diphospho-sugar transferases"/>
    <property type="match status" value="1"/>
</dbReference>
<dbReference type="PANTHER" id="PTHR43685">
    <property type="entry name" value="GLYCOSYLTRANSFERASE"/>
    <property type="match status" value="1"/>
</dbReference>
<proteinExistence type="predicted"/>
<dbReference type="InterPro" id="IPR029044">
    <property type="entry name" value="Nucleotide-diphossugar_trans"/>
</dbReference>
<accession>A0A1G2CPP7</accession>
<dbReference type="AlphaFoldDB" id="A0A1G2CPP7"/>
<feature type="domain" description="Glycosyltransferase 2-like" evidence="1">
    <location>
        <begin position="9"/>
        <end position="170"/>
    </location>
</feature>
<name>A0A1G2CPP7_9BACT</name>
<dbReference type="EMBL" id="MHLE01000031">
    <property type="protein sequence ID" value="OGZ02428.1"/>
    <property type="molecule type" value="Genomic_DNA"/>
</dbReference>
<protein>
    <recommendedName>
        <fullName evidence="1">Glycosyltransferase 2-like domain-containing protein</fullName>
    </recommendedName>
</protein>
<gene>
    <name evidence="2" type="ORF">A2390_02755</name>
</gene>
<dbReference type="InterPro" id="IPR001173">
    <property type="entry name" value="Glyco_trans_2-like"/>
</dbReference>
<sequence>MSYPKPKISVLMSVYNGKKYLKEAIDSILNQTFRDFEFIIINDGSTDTTADILSSYSDPRLKIITNPVNLDLTKSLNIGLNLAKGEFIARQDADDLSLPNRLEKQLSFMEKNKDISLIGSWAKIIDNKGQFVKNNYSPSDSDFLKFQINFIKNPLIHSSIFFKRDILKEVKQYDKNFIYAQDFSFYSKIIRKYKISVVPQILIKYRDHAETISRTTNKLEIQRENAKKIIFENMNFYCYLDWENFSLLYKALNRQKIGLIALVKSIILWKKIFQSYLLKENLNLVQINKITPLYREKKQGIISQFIKNYFSFIYSLLKLFYRTKSSVSQSDCLN</sequence>
<dbReference type="InterPro" id="IPR050834">
    <property type="entry name" value="Glycosyltransf_2"/>
</dbReference>
<reference evidence="2 3" key="1">
    <citation type="journal article" date="2016" name="Nat. Commun.">
        <title>Thousands of microbial genomes shed light on interconnected biogeochemical processes in an aquifer system.</title>
        <authorList>
            <person name="Anantharaman K."/>
            <person name="Brown C.T."/>
            <person name="Hug L.A."/>
            <person name="Sharon I."/>
            <person name="Castelle C.J."/>
            <person name="Probst A.J."/>
            <person name="Thomas B.C."/>
            <person name="Singh A."/>
            <person name="Wilkins M.J."/>
            <person name="Karaoz U."/>
            <person name="Brodie E.L."/>
            <person name="Williams K.H."/>
            <person name="Hubbard S.S."/>
            <person name="Banfield J.F."/>
        </authorList>
    </citation>
    <scope>NUCLEOTIDE SEQUENCE [LARGE SCALE GENOMIC DNA]</scope>
</reference>
<comment type="caution">
    <text evidence="2">The sequence shown here is derived from an EMBL/GenBank/DDBJ whole genome shotgun (WGS) entry which is preliminary data.</text>
</comment>
<dbReference type="Gene3D" id="3.90.550.10">
    <property type="entry name" value="Spore Coat Polysaccharide Biosynthesis Protein SpsA, Chain A"/>
    <property type="match status" value="1"/>
</dbReference>
<organism evidence="2 3">
    <name type="scientific">Candidatus Liptonbacteria bacterium RIFOXYB1_FULL_36_10</name>
    <dbReference type="NCBI Taxonomy" id="1798654"/>
    <lineage>
        <taxon>Bacteria</taxon>
        <taxon>Candidatus Liptoniibacteriota</taxon>
    </lineage>
</organism>
<dbReference type="PANTHER" id="PTHR43685:SF10">
    <property type="entry name" value="LACTO-N-NEOTETRAOSE BIOSYNTHESIS GLYCOSYL TRANSFERASE LGTA"/>
    <property type="match status" value="1"/>
</dbReference>
<dbReference type="Pfam" id="PF00535">
    <property type="entry name" value="Glycos_transf_2"/>
    <property type="match status" value="1"/>
</dbReference>
<dbReference type="Proteomes" id="UP000178599">
    <property type="component" value="Unassembled WGS sequence"/>
</dbReference>